<feature type="chain" id="PRO_5046639639" evidence="1">
    <location>
        <begin position="19"/>
        <end position="206"/>
    </location>
</feature>
<feature type="signal peptide" evidence="1">
    <location>
        <begin position="1"/>
        <end position="18"/>
    </location>
</feature>
<gene>
    <name evidence="2" type="ORF">ELS83_12875</name>
</gene>
<evidence type="ECO:0000313" key="3">
    <source>
        <dbReference type="Proteomes" id="UP000732105"/>
    </source>
</evidence>
<reference evidence="2 3" key="1">
    <citation type="submission" date="2018-12" db="EMBL/GenBank/DDBJ databases">
        <title>Marinifilum JC070 sp. nov., a marine bacterium isolated from Yongle Blue Hole in the South China Sea.</title>
        <authorList>
            <person name="Fu T."/>
        </authorList>
    </citation>
    <scope>NUCLEOTIDE SEQUENCE [LARGE SCALE GENOMIC DNA]</scope>
    <source>
        <strain evidence="2 3">JC070</strain>
    </source>
</reference>
<keyword evidence="3" id="KW-1185">Reference proteome</keyword>
<protein>
    <submittedName>
        <fullName evidence="2">Uncharacterized protein</fullName>
    </submittedName>
</protein>
<evidence type="ECO:0000256" key="1">
    <source>
        <dbReference type="SAM" id="SignalP"/>
    </source>
</evidence>
<dbReference type="RefSeq" id="WP_171595981.1">
    <property type="nucleotide sequence ID" value="NZ_RZNH01000021.1"/>
</dbReference>
<dbReference type="Proteomes" id="UP000732105">
    <property type="component" value="Unassembled WGS sequence"/>
</dbReference>
<comment type="caution">
    <text evidence="2">The sequence shown here is derived from an EMBL/GenBank/DDBJ whole genome shotgun (WGS) entry which is preliminary data.</text>
</comment>
<dbReference type="EMBL" id="RZNH01000021">
    <property type="protein sequence ID" value="NOU60710.1"/>
    <property type="molecule type" value="Genomic_DNA"/>
</dbReference>
<sequence length="206" mass="23853">MKNLILILTIAFSFAACSKMGPKIGPDYNKVKPELAMDKKQEKQFDQITGKYTELRMEAFAKARSGGKMNREAMMAEMKKLFAKQGEELKPVLSDQQFKYFTEWLQKQIPGPVGWSKELRAKIKTELAFDDEKSKMLEAVNQAFVEAYVGAHDNYHGNNEAAKEYWTEFNNNRNDAMKQLLNNEEYSKFLELTKEVRFKGEHGKEE</sequence>
<dbReference type="PROSITE" id="PS51257">
    <property type="entry name" value="PROKAR_LIPOPROTEIN"/>
    <property type="match status" value="1"/>
</dbReference>
<evidence type="ECO:0000313" key="2">
    <source>
        <dbReference type="EMBL" id="NOU60710.1"/>
    </source>
</evidence>
<accession>A0ABX1WXX5</accession>
<organism evidence="2 3">
    <name type="scientific">Marinifilum caeruleilacunae</name>
    <dbReference type="NCBI Taxonomy" id="2499076"/>
    <lineage>
        <taxon>Bacteria</taxon>
        <taxon>Pseudomonadati</taxon>
        <taxon>Bacteroidota</taxon>
        <taxon>Bacteroidia</taxon>
        <taxon>Marinilabiliales</taxon>
        <taxon>Marinifilaceae</taxon>
    </lineage>
</organism>
<keyword evidence="1" id="KW-0732">Signal</keyword>
<name>A0ABX1WXX5_9BACT</name>
<proteinExistence type="predicted"/>